<accession>A0A0E0KF78</accession>
<dbReference type="Proteomes" id="UP000026962">
    <property type="component" value="Chromosome 3"/>
</dbReference>
<dbReference type="AlphaFoldDB" id="A0A0E0KF78"/>
<proteinExistence type="predicted"/>
<reference evidence="1" key="1">
    <citation type="submission" date="2015-04" db="UniProtKB">
        <authorList>
            <consortium name="EnsemblPlants"/>
        </authorList>
    </citation>
    <scope>IDENTIFICATION</scope>
</reference>
<organism evidence="1">
    <name type="scientific">Oryza punctata</name>
    <name type="common">Red rice</name>
    <dbReference type="NCBI Taxonomy" id="4537"/>
    <lineage>
        <taxon>Eukaryota</taxon>
        <taxon>Viridiplantae</taxon>
        <taxon>Streptophyta</taxon>
        <taxon>Embryophyta</taxon>
        <taxon>Tracheophyta</taxon>
        <taxon>Spermatophyta</taxon>
        <taxon>Magnoliopsida</taxon>
        <taxon>Liliopsida</taxon>
        <taxon>Poales</taxon>
        <taxon>Poaceae</taxon>
        <taxon>BOP clade</taxon>
        <taxon>Oryzoideae</taxon>
        <taxon>Oryzeae</taxon>
        <taxon>Oryzinae</taxon>
        <taxon>Oryza</taxon>
    </lineage>
</organism>
<evidence type="ECO:0000313" key="2">
    <source>
        <dbReference type="Proteomes" id="UP000026962"/>
    </source>
</evidence>
<dbReference type="Gramene" id="OPUNC03G20670.1">
    <property type="protein sequence ID" value="OPUNC03G20670.1"/>
    <property type="gene ID" value="OPUNC03G20670"/>
</dbReference>
<dbReference type="EnsemblPlants" id="OPUNC03G20670.1">
    <property type="protein sequence ID" value="OPUNC03G20670.1"/>
    <property type="gene ID" value="OPUNC03G20670"/>
</dbReference>
<name>A0A0E0KF78_ORYPU</name>
<keyword evidence="2" id="KW-1185">Reference proteome</keyword>
<evidence type="ECO:0000313" key="1">
    <source>
        <dbReference type="EnsemblPlants" id="OPUNC03G20670.1"/>
    </source>
</evidence>
<dbReference type="HOGENOM" id="CLU_3411169_0_0_1"/>
<sequence>MGGGGLGIRSYWTMTDEGEIIGDAWRHLS</sequence>
<protein>
    <submittedName>
        <fullName evidence="1">Uncharacterized protein</fullName>
    </submittedName>
</protein>
<reference evidence="1" key="2">
    <citation type="submission" date="2018-05" db="EMBL/GenBank/DDBJ databases">
        <title>OpunRS2 (Oryza punctata Reference Sequence Version 2).</title>
        <authorList>
            <person name="Zhang J."/>
            <person name="Kudrna D."/>
            <person name="Lee S."/>
            <person name="Talag J."/>
            <person name="Welchert J."/>
            <person name="Wing R.A."/>
        </authorList>
    </citation>
    <scope>NUCLEOTIDE SEQUENCE [LARGE SCALE GENOMIC DNA]</scope>
</reference>